<gene>
    <name evidence="1" type="ORF">GOCE00092_LOCUS23201</name>
</gene>
<reference evidence="1" key="1">
    <citation type="submission" date="2021-01" db="EMBL/GenBank/DDBJ databases">
        <authorList>
            <person name="Corre E."/>
            <person name="Pelletier E."/>
            <person name="Niang G."/>
            <person name="Scheremetjew M."/>
            <person name="Finn R."/>
            <person name="Kale V."/>
            <person name="Holt S."/>
            <person name="Cochrane G."/>
            <person name="Meng A."/>
            <person name="Brown T."/>
            <person name="Cohen L."/>
        </authorList>
    </citation>
    <scope>NUCLEOTIDE SEQUENCE</scope>
    <source>
        <strain evidence="1">CCMP 410</strain>
    </source>
</reference>
<dbReference type="PANTHER" id="PTHR48004:SF59">
    <property type="entry name" value="LEUCINE-RICH REPEAT-CONTAINING N-TERMINAL PLANT-TYPE DOMAIN-CONTAINING PROTEIN"/>
    <property type="match status" value="1"/>
</dbReference>
<name>A0A7S1VLP8_9STRA</name>
<organism evidence="1">
    <name type="scientific">Grammatophora oceanica</name>
    <dbReference type="NCBI Taxonomy" id="210454"/>
    <lineage>
        <taxon>Eukaryota</taxon>
        <taxon>Sar</taxon>
        <taxon>Stramenopiles</taxon>
        <taxon>Ochrophyta</taxon>
        <taxon>Bacillariophyta</taxon>
        <taxon>Fragilariophyceae</taxon>
        <taxon>Fragilariophycidae</taxon>
        <taxon>Rhabdonematales</taxon>
        <taxon>Grammatophoraceae</taxon>
        <taxon>Grammatophora</taxon>
    </lineage>
</organism>
<dbReference type="AlphaFoldDB" id="A0A7S1VLP8"/>
<proteinExistence type="predicted"/>
<protein>
    <submittedName>
        <fullName evidence="1">Uncharacterized protein</fullName>
    </submittedName>
</protein>
<dbReference type="Gene3D" id="3.80.10.10">
    <property type="entry name" value="Ribonuclease Inhibitor"/>
    <property type="match status" value="1"/>
</dbReference>
<dbReference type="Pfam" id="PF00560">
    <property type="entry name" value="LRR_1"/>
    <property type="match status" value="3"/>
</dbReference>
<evidence type="ECO:0000313" key="1">
    <source>
        <dbReference type="EMBL" id="CAD9303915.1"/>
    </source>
</evidence>
<sequence>MASNNPLEESSLIMKQAPDILSVFSVDVDINNSTFSLNTLELNNCTLTGTIPSNLLATMPLLERLDLGNNRLYGSIPSTGASDSDLPLRYLDLGSNLLVGSIPDTLPLGLEWLDLSENVGLTGSLPMDLAPWNKLQHLELHSNPNLKGQVSFEVCRGRQDNFTLFEQAVVGCNIPCPTCCLPSGTACS</sequence>
<dbReference type="InterPro" id="IPR001611">
    <property type="entry name" value="Leu-rich_rpt"/>
</dbReference>
<dbReference type="InterPro" id="IPR032675">
    <property type="entry name" value="LRR_dom_sf"/>
</dbReference>
<accession>A0A7S1VLP8</accession>
<dbReference type="EMBL" id="HBGK01044236">
    <property type="protein sequence ID" value="CAD9303915.1"/>
    <property type="molecule type" value="Transcribed_RNA"/>
</dbReference>
<dbReference type="PANTHER" id="PTHR48004">
    <property type="entry name" value="OS01G0149700 PROTEIN"/>
    <property type="match status" value="1"/>
</dbReference>
<dbReference type="InterPro" id="IPR052941">
    <property type="entry name" value="StomDev_PlantInt_Reg"/>
</dbReference>
<dbReference type="SUPFAM" id="SSF52058">
    <property type="entry name" value="L domain-like"/>
    <property type="match status" value="1"/>
</dbReference>